<dbReference type="Proteomes" id="UP001224890">
    <property type="component" value="Unassembled WGS sequence"/>
</dbReference>
<evidence type="ECO:0000256" key="1">
    <source>
        <dbReference type="SAM" id="MobiDB-lite"/>
    </source>
</evidence>
<dbReference type="EMBL" id="JAHMHR010000027">
    <property type="protein sequence ID" value="KAK1674198.1"/>
    <property type="molecule type" value="Genomic_DNA"/>
</dbReference>
<sequence>MPPDFLLLLRTSIFLSASSALSVFIDYPLHESHLEVSLSPTITLQQEHHWRHCSPRRRRRRRQQRLLTVTPRTSIGLHLSLAQGNQVRPRRWCQSGWITLGYFRLSLSCARRFARASSPGLLRPPREDSSSITTPPYSVQPQTYATKFSYTRAPTSQRNGNFAIARLTNSVRL</sequence>
<protein>
    <recommendedName>
        <fullName evidence="5">Secreted protein</fullName>
    </recommendedName>
</protein>
<evidence type="ECO:0008006" key="5">
    <source>
        <dbReference type="Google" id="ProtNLM"/>
    </source>
</evidence>
<feature type="signal peptide" evidence="2">
    <location>
        <begin position="1"/>
        <end position="20"/>
    </location>
</feature>
<gene>
    <name evidence="3" type="ORF">BDP55DRAFT_189654</name>
</gene>
<proteinExistence type="predicted"/>
<name>A0AAJ0EUC1_9PEZI</name>
<feature type="region of interest" description="Disordered" evidence="1">
    <location>
        <begin position="118"/>
        <end position="138"/>
    </location>
</feature>
<evidence type="ECO:0000313" key="4">
    <source>
        <dbReference type="Proteomes" id="UP001224890"/>
    </source>
</evidence>
<accession>A0AAJ0EUC1</accession>
<comment type="caution">
    <text evidence="3">The sequence shown here is derived from an EMBL/GenBank/DDBJ whole genome shotgun (WGS) entry which is preliminary data.</text>
</comment>
<evidence type="ECO:0000313" key="3">
    <source>
        <dbReference type="EMBL" id="KAK1674198.1"/>
    </source>
</evidence>
<dbReference type="RefSeq" id="XP_060428201.1">
    <property type="nucleotide sequence ID" value="XM_060565869.1"/>
</dbReference>
<keyword evidence="2" id="KW-0732">Signal</keyword>
<feature type="chain" id="PRO_5042567020" description="Secreted protein" evidence="2">
    <location>
        <begin position="21"/>
        <end position="173"/>
    </location>
</feature>
<organism evidence="3 4">
    <name type="scientific">Colletotrichum godetiae</name>
    <dbReference type="NCBI Taxonomy" id="1209918"/>
    <lineage>
        <taxon>Eukaryota</taxon>
        <taxon>Fungi</taxon>
        <taxon>Dikarya</taxon>
        <taxon>Ascomycota</taxon>
        <taxon>Pezizomycotina</taxon>
        <taxon>Sordariomycetes</taxon>
        <taxon>Hypocreomycetidae</taxon>
        <taxon>Glomerellales</taxon>
        <taxon>Glomerellaceae</taxon>
        <taxon>Colletotrichum</taxon>
        <taxon>Colletotrichum acutatum species complex</taxon>
    </lineage>
</organism>
<keyword evidence="4" id="KW-1185">Reference proteome</keyword>
<evidence type="ECO:0000256" key="2">
    <source>
        <dbReference type="SAM" id="SignalP"/>
    </source>
</evidence>
<dbReference type="GeneID" id="85450395"/>
<dbReference type="AlphaFoldDB" id="A0AAJ0EUC1"/>
<reference evidence="3" key="1">
    <citation type="submission" date="2021-06" db="EMBL/GenBank/DDBJ databases">
        <title>Comparative genomics, transcriptomics and evolutionary studies reveal genomic signatures of adaptation to plant cell wall in hemibiotrophic fungi.</title>
        <authorList>
            <consortium name="DOE Joint Genome Institute"/>
            <person name="Baroncelli R."/>
            <person name="Diaz J.F."/>
            <person name="Benocci T."/>
            <person name="Peng M."/>
            <person name="Battaglia E."/>
            <person name="Haridas S."/>
            <person name="Andreopoulos W."/>
            <person name="Labutti K."/>
            <person name="Pangilinan J."/>
            <person name="Floch G.L."/>
            <person name="Makela M.R."/>
            <person name="Henrissat B."/>
            <person name="Grigoriev I.V."/>
            <person name="Crouch J.A."/>
            <person name="De Vries R.P."/>
            <person name="Sukno S.A."/>
            <person name="Thon M.R."/>
        </authorList>
    </citation>
    <scope>NUCLEOTIDE SEQUENCE</scope>
    <source>
        <strain evidence="3">CBS 193.32</strain>
    </source>
</reference>